<dbReference type="InterPro" id="IPR004176">
    <property type="entry name" value="Clp_R_N"/>
</dbReference>
<evidence type="ECO:0000259" key="5">
    <source>
        <dbReference type="PROSITE" id="PS51903"/>
    </source>
</evidence>
<evidence type="ECO:0000256" key="1">
    <source>
        <dbReference type="ARBA" id="ARBA00008675"/>
    </source>
</evidence>
<feature type="compositionally biased region" description="Acidic residues" evidence="4">
    <location>
        <begin position="797"/>
        <end position="808"/>
    </location>
</feature>
<dbReference type="InterPro" id="IPR058680">
    <property type="entry name" value="NBD_SMAX1-like"/>
</dbReference>
<dbReference type="SUPFAM" id="SSF81923">
    <property type="entry name" value="Double Clp-N motif"/>
    <property type="match status" value="1"/>
</dbReference>
<dbReference type="Proteomes" id="UP001515500">
    <property type="component" value="Chromosome 5"/>
</dbReference>
<protein>
    <submittedName>
        <fullName evidence="7">Protein SMAX1-LIKE 3-like isoform X1</fullName>
    </submittedName>
</protein>
<organism evidence="6 7">
    <name type="scientific">Dioscorea cayennensis subsp. rotundata</name>
    <name type="common">White Guinea yam</name>
    <name type="synonym">Dioscorea rotundata</name>
    <dbReference type="NCBI Taxonomy" id="55577"/>
    <lineage>
        <taxon>Eukaryota</taxon>
        <taxon>Viridiplantae</taxon>
        <taxon>Streptophyta</taxon>
        <taxon>Embryophyta</taxon>
        <taxon>Tracheophyta</taxon>
        <taxon>Spermatophyta</taxon>
        <taxon>Magnoliopsida</taxon>
        <taxon>Liliopsida</taxon>
        <taxon>Dioscoreales</taxon>
        <taxon>Dioscoreaceae</taxon>
        <taxon>Dioscorea</taxon>
    </lineage>
</organism>
<dbReference type="PROSITE" id="PS51903">
    <property type="entry name" value="CLP_R"/>
    <property type="match status" value="1"/>
</dbReference>
<evidence type="ECO:0000256" key="3">
    <source>
        <dbReference type="PROSITE-ProRule" id="PRU01251"/>
    </source>
</evidence>
<evidence type="ECO:0000256" key="4">
    <source>
        <dbReference type="SAM" id="MobiDB-lite"/>
    </source>
</evidence>
<feature type="region of interest" description="Disordered" evidence="4">
    <location>
        <begin position="181"/>
        <end position="205"/>
    </location>
</feature>
<dbReference type="Pfam" id="PF23569">
    <property type="entry name" value="NBD_SMAX1"/>
    <property type="match status" value="1"/>
</dbReference>
<dbReference type="Gene3D" id="3.40.50.300">
    <property type="entry name" value="P-loop containing nucleotide triphosphate hydrolases"/>
    <property type="match status" value="1"/>
</dbReference>
<dbReference type="PANTHER" id="PTHR43572">
    <property type="entry name" value="CHAPERONE PROTEIN CLPD, CHLOROPLASTIC"/>
    <property type="match status" value="1"/>
</dbReference>
<dbReference type="AlphaFoldDB" id="A0AB40BGN9"/>
<name>A0AB40BGN9_DIOCR</name>
<feature type="compositionally biased region" description="Low complexity" evidence="4">
    <location>
        <begin position="181"/>
        <end position="194"/>
    </location>
</feature>
<evidence type="ECO:0000256" key="2">
    <source>
        <dbReference type="ARBA" id="ARBA00022737"/>
    </source>
</evidence>
<keyword evidence="2 3" id="KW-0677">Repeat</keyword>
<feature type="compositionally biased region" description="Basic residues" evidence="4">
    <location>
        <begin position="91"/>
        <end position="104"/>
    </location>
</feature>
<keyword evidence="6" id="KW-1185">Reference proteome</keyword>
<dbReference type="PANTHER" id="PTHR43572:SF31">
    <property type="entry name" value="PROTEIN SMAX1-LIKE 3"/>
    <property type="match status" value="1"/>
</dbReference>
<dbReference type="InterPro" id="IPR036628">
    <property type="entry name" value="Clp_N_dom_sf"/>
</dbReference>
<evidence type="ECO:0000313" key="6">
    <source>
        <dbReference type="Proteomes" id="UP001515500"/>
    </source>
</evidence>
<dbReference type="InterPro" id="IPR051650">
    <property type="entry name" value="SL_signaling_regulator"/>
</dbReference>
<feature type="region of interest" description="Disordered" evidence="4">
    <location>
        <begin position="84"/>
        <end position="106"/>
    </location>
</feature>
<dbReference type="Pfam" id="PF02861">
    <property type="entry name" value="Clp_N"/>
    <property type="match status" value="1"/>
</dbReference>
<accession>A0AB40BGN9</accession>
<evidence type="ECO:0000313" key="7">
    <source>
        <dbReference type="RefSeq" id="XP_039126487.1"/>
    </source>
</evidence>
<feature type="region of interest" description="Disordered" evidence="4">
    <location>
        <begin position="781"/>
        <end position="811"/>
    </location>
</feature>
<sequence length="858" mass="95673">MRAGGCTVQQALTPEAASVVKQAVSLARRRGHAQVTPLHVANAMLSSSTGLLRAACLQSHSHPLQCKALELCFNVALNRLPASSSSSPILSHHHHHHHHQHHHPPSLSNALVAAFKRAQAHQRRGSIESQQQPLLAVKIELEQLIISILDDPSVSRVMREAGFSSTQVKSNVEQTISMEVSNPNASSTPSSNPKPSKPQESHSTSDQDVMYVIDSLVSKRRRGVVLVGECLESSEAVVRAVMDKVEKGDHIPESLGNLQFVILPLFSLGHMSREEVEHKIGELRCLVKSCYGGKGAVLYLGDLKWVAEYYNKGRGFYCPVEHMIMEIGRLLCGSSTSHEGDGVSQNFWLMGIASFQTYIKCRSGSPSLESLWALHPLTIPSGSLGLSLNYDNSPQNQMVKTKRSGDGSSFWSLMDKGVGNQLNCCSSTDYSLKYDTDNHRKVSSSNGSVTTSLPSWLQQYKEEKKSRETSNDQDSLQVHQSSCKNWSSICSSSHKHHHQLSEMTLHFSSSSPSSSSISSHEHHYGFQQTDQPWLISAKHPWREHHLWLSESVNEGFESSSMKFSKETKGFGILKPNPLSTSSSDHTMEMDQCYPHKFRELNAENLKTLCNALEKKVSWHKDIIPDIVSTILRCRSGMMRRKERIKSTDTKEDTWLFFQGGDCEAKEKIARELANLVFGSSNNLVTISLNNYSSTTKSDSSDDLRNKRVRSEASHSYLERFFEAIKDNHHRVFLMEDLEQIDYCSQVGIKNAIERGRIRGPNGEEASVGDAILILSCENFDSRSRACSPPVKQKSESHEEDEKEDEGDNEVGSGIFLDLNLCADDEEADEDVVVVDDDDVGLLESVDRSFFFNLHEDHL</sequence>
<dbReference type="RefSeq" id="XP_039126487.1">
    <property type="nucleotide sequence ID" value="XM_039270553.1"/>
</dbReference>
<comment type="similarity">
    <text evidence="1">Belongs to the ClpA/ClpB family.</text>
</comment>
<feature type="domain" description="Clp R" evidence="5">
    <location>
        <begin position="8"/>
        <end position="181"/>
    </location>
</feature>
<reference evidence="7" key="1">
    <citation type="submission" date="2025-08" db="UniProtKB">
        <authorList>
            <consortium name="RefSeq"/>
        </authorList>
    </citation>
    <scope>IDENTIFICATION</scope>
</reference>
<dbReference type="Gene3D" id="1.10.1780.10">
    <property type="entry name" value="Clp, N-terminal domain"/>
    <property type="match status" value="1"/>
</dbReference>
<dbReference type="InterPro" id="IPR027417">
    <property type="entry name" value="P-loop_NTPase"/>
</dbReference>
<dbReference type="GeneID" id="120262447"/>
<gene>
    <name evidence="7" type="primary">LOC120262447</name>
</gene>
<proteinExistence type="inferred from homology"/>